<dbReference type="Pfam" id="PF00126">
    <property type="entry name" value="HTH_1"/>
    <property type="match status" value="1"/>
</dbReference>
<evidence type="ECO:0000256" key="3">
    <source>
        <dbReference type="ARBA" id="ARBA00023125"/>
    </source>
</evidence>
<dbReference type="SUPFAM" id="SSF53850">
    <property type="entry name" value="Periplasmic binding protein-like II"/>
    <property type="match status" value="1"/>
</dbReference>
<dbReference type="PANTHER" id="PTHR30537:SF5">
    <property type="entry name" value="HTH-TYPE TRANSCRIPTIONAL ACTIVATOR TTDR-RELATED"/>
    <property type="match status" value="1"/>
</dbReference>
<dbReference type="SUPFAM" id="SSF46785">
    <property type="entry name" value="Winged helix' DNA-binding domain"/>
    <property type="match status" value="1"/>
</dbReference>
<dbReference type="Gene3D" id="3.40.190.290">
    <property type="match status" value="1"/>
</dbReference>
<gene>
    <name evidence="6" type="ORF">C9I98_08585</name>
</gene>
<keyword evidence="7" id="KW-1185">Reference proteome</keyword>
<dbReference type="CDD" id="cd08422">
    <property type="entry name" value="PBP2_CrgA_like"/>
    <property type="match status" value="1"/>
</dbReference>
<feature type="domain" description="HTH lysR-type" evidence="5">
    <location>
        <begin position="1"/>
        <end position="58"/>
    </location>
</feature>
<dbReference type="GO" id="GO:0043565">
    <property type="term" value="F:sequence-specific DNA binding"/>
    <property type="evidence" value="ECO:0007669"/>
    <property type="project" value="TreeGrafter"/>
</dbReference>
<dbReference type="RefSeq" id="WP_051902091.1">
    <property type="nucleotide sequence ID" value="NZ_JGVO01000271.1"/>
</dbReference>
<dbReference type="InterPro" id="IPR005119">
    <property type="entry name" value="LysR_subst-bd"/>
</dbReference>
<comment type="caution">
    <text evidence="6">The sequence shown here is derived from an EMBL/GenBank/DDBJ whole genome shotgun (WGS) entry which is preliminary data.</text>
</comment>
<evidence type="ECO:0000259" key="5">
    <source>
        <dbReference type="PROSITE" id="PS50931"/>
    </source>
</evidence>
<evidence type="ECO:0000256" key="1">
    <source>
        <dbReference type="ARBA" id="ARBA00009437"/>
    </source>
</evidence>
<keyword evidence="3" id="KW-0238">DNA-binding</keyword>
<dbReference type="EMBL" id="PYMA01000004">
    <property type="protein sequence ID" value="PSW20106.1"/>
    <property type="molecule type" value="Genomic_DNA"/>
</dbReference>
<comment type="similarity">
    <text evidence="1">Belongs to the LysR transcriptional regulatory family.</text>
</comment>
<dbReference type="InterPro" id="IPR036388">
    <property type="entry name" value="WH-like_DNA-bd_sf"/>
</dbReference>
<keyword evidence="2" id="KW-0805">Transcription regulation</keyword>
<dbReference type="PROSITE" id="PS50931">
    <property type="entry name" value="HTH_LYSR"/>
    <property type="match status" value="1"/>
</dbReference>
<proteinExistence type="inferred from homology"/>
<evidence type="ECO:0000313" key="7">
    <source>
        <dbReference type="Proteomes" id="UP000241771"/>
    </source>
</evidence>
<sequence length="305" mass="35202">MKLDDLELFLNVVKSGSFAAAARKKNIPTSTLSRRIQQLESDTGRKLLVRHAKEMQLTKDGRLFVNQFAAIFDELETRVVSLDGEKEQLSGLIVINAPINPIQHQIGQLALEFAEKHKNIQLQFQLGNQSDYYLRGDIDIALRFGSQPSSDWVARRMAHNTALLCASPKYLKQYPPITHPSHLQHHSLLTSNPEQKWQLHHQSGEYYTLQHNGRIRSDELECIHYTAIAGYGVARLPEWYAKEWIKRGELQQVLPDWQLEGSDVVMLHPQRKQLPERTQALIDFIHERWTGNGTTQFLHRIYNNN</sequence>
<organism evidence="6 7">
    <name type="scientific">Photobacterium sanctipauli</name>
    <dbReference type="NCBI Taxonomy" id="1342794"/>
    <lineage>
        <taxon>Bacteria</taxon>
        <taxon>Pseudomonadati</taxon>
        <taxon>Pseudomonadota</taxon>
        <taxon>Gammaproteobacteria</taxon>
        <taxon>Vibrionales</taxon>
        <taxon>Vibrionaceae</taxon>
        <taxon>Photobacterium</taxon>
    </lineage>
</organism>
<dbReference type="AlphaFoldDB" id="A0A2T3NUY3"/>
<dbReference type="InterPro" id="IPR036390">
    <property type="entry name" value="WH_DNA-bd_sf"/>
</dbReference>
<dbReference type="Pfam" id="PF03466">
    <property type="entry name" value="LysR_substrate"/>
    <property type="match status" value="1"/>
</dbReference>
<reference evidence="6 7" key="1">
    <citation type="submission" date="2018-01" db="EMBL/GenBank/DDBJ databases">
        <title>Whole genome sequencing of Histamine producing bacteria.</title>
        <authorList>
            <person name="Butler K."/>
        </authorList>
    </citation>
    <scope>NUCLEOTIDE SEQUENCE [LARGE SCALE GENOMIC DNA]</scope>
    <source>
        <strain evidence="6 7">DSM 100436</strain>
    </source>
</reference>
<dbReference type="OrthoDB" id="9815676at2"/>
<dbReference type="InterPro" id="IPR058163">
    <property type="entry name" value="LysR-type_TF_proteobact-type"/>
</dbReference>
<dbReference type="InterPro" id="IPR000847">
    <property type="entry name" value="LysR_HTH_N"/>
</dbReference>
<protein>
    <submittedName>
        <fullName evidence="6">LysR family transcriptional regulator</fullName>
    </submittedName>
</protein>
<name>A0A2T3NUY3_9GAMM</name>
<evidence type="ECO:0000256" key="2">
    <source>
        <dbReference type="ARBA" id="ARBA00023015"/>
    </source>
</evidence>
<dbReference type="PANTHER" id="PTHR30537">
    <property type="entry name" value="HTH-TYPE TRANSCRIPTIONAL REGULATOR"/>
    <property type="match status" value="1"/>
</dbReference>
<dbReference type="GO" id="GO:0003700">
    <property type="term" value="F:DNA-binding transcription factor activity"/>
    <property type="evidence" value="ECO:0007669"/>
    <property type="project" value="InterPro"/>
</dbReference>
<evidence type="ECO:0000313" key="6">
    <source>
        <dbReference type="EMBL" id="PSW20106.1"/>
    </source>
</evidence>
<dbReference type="Proteomes" id="UP000241771">
    <property type="component" value="Unassembled WGS sequence"/>
</dbReference>
<dbReference type="Gene3D" id="1.10.10.10">
    <property type="entry name" value="Winged helix-like DNA-binding domain superfamily/Winged helix DNA-binding domain"/>
    <property type="match status" value="1"/>
</dbReference>
<accession>A0A2T3NUY3</accession>
<keyword evidence="4" id="KW-0804">Transcription</keyword>
<dbReference type="FunFam" id="1.10.10.10:FF:000001">
    <property type="entry name" value="LysR family transcriptional regulator"/>
    <property type="match status" value="1"/>
</dbReference>
<evidence type="ECO:0000256" key="4">
    <source>
        <dbReference type="ARBA" id="ARBA00023163"/>
    </source>
</evidence>
<dbReference type="GO" id="GO:0006351">
    <property type="term" value="P:DNA-templated transcription"/>
    <property type="evidence" value="ECO:0007669"/>
    <property type="project" value="TreeGrafter"/>
</dbReference>